<feature type="domain" description="Glycosyl transferase family 3" evidence="5">
    <location>
        <begin position="74"/>
        <end position="320"/>
    </location>
</feature>
<comment type="function">
    <text evidence="4">Catalyzes the transfer of the phosphoribosyl group of 5-phosphorylribose-1-pyrophosphate (PRPP) to anthranilate to yield N-(5'-phosphoribosyl)-anthranilate (PRA).</text>
</comment>
<dbReference type="Gene3D" id="3.40.1030.10">
    <property type="entry name" value="Nucleoside phosphorylase/phosphoribosyltransferase catalytic domain"/>
    <property type="match status" value="1"/>
</dbReference>
<dbReference type="GO" id="GO:0004048">
    <property type="term" value="F:anthranilate phosphoribosyltransferase activity"/>
    <property type="evidence" value="ECO:0007669"/>
    <property type="project" value="UniProtKB-UniRule"/>
</dbReference>
<dbReference type="HAMAP" id="MF_00211">
    <property type="entry name" value="TrpD"/>
    <property type="match status" value="1"/>
</dbReference>
<keyword evidence="4" id="KW-0479">Metal-binding</keyword>
<keyword evidence="4" id="KW-0028">Amino-acid biosynthesis</keyword>
<dbReference type="Pfam" id="PF00591">
    <property type="entry name" value="Glycos_transf_3"/>
    <property type="match status" value="1"/>
</dbReference>
<comment type="catalytic activity">
    <reaction evidence="4">
        <text>N-(5-phospho-beta-D-ribosyl)anthranilate + diphosphate = 5-phospho-alpha-D-ribose 1-diphosphate + anthranilate</text>
        <dbReference type="Rhea" id="RHEA:11768"/>
        <dbReference type="ChEBI" id="CHEBI:16567"/>
        <dbReference type="ChEBI" id="CHEBI:18277"/>
        <dbReference type="ChEBI" id="CHEBI:33019"/>
        <dbReference type="ChEBI" id="CHEBI:58017"/>
        <dbReference type="EC" id="2.4.2.18"/>
    </reaction>
</comment>
<evidence type="ECO:0000256" key="3">
    <source>
        <dbReference type="ARBA" id="ARBA00022822"/>
    </source>
</evidence>
<dbReference type="EC" id="2.4.2.18" evidence="4"/>
<dbReference type="AlphaFoldDB" id="A0A4D6Y1B8"/>
<evidence type="ECO:0000256" key="4">
    <source>
        <dbReference type="HAMAP-Rule" id="MF_00211"/>
    </source>
</evidence>
<comment type="caution">
    <text evidence="4">Lacks conserved residue(s) required for the propagation of feature annotation.</text>
</comment>
<evidence type="ECO:0000259" key="5">
    <source>
        <dbReference type="Pfam" id="PF00591"/>
    </source>
</evidence>
<keyword evidence="2 4" id="KW-0808">Transferase</keyword>
<dbReference type="GO" id="GO:0000287">
    <property type="term" value="F:magnesium ion binding"/>
    <property type="evidence" value="ECO:0007669"/>
    <property type="project" value="UniProtKB-UniRule"/>
</dbReference>
<dbReference type="InterPro" id="IPR017459">
    <property type="entry name" value="Glycosyl_Trfase_fam3_N_dom"/>
</dbReference>
<dbReference type="Gene3D" id="1.20.970.10">
    <property type="entry name" value="Transferase, Pyrimidine Nucleoside Phosphorylase, Chain C"/>
    <property type="match status" value="1"/>
</dbReference>
<keyword evidence="4" id="KW-0057">Aromatic amino acid biosynthesis</keyword>
<evidence type="ECO:0000256" key="2">
    <source>
        <dbReference type="ARBA" id="ARBA00022679"/>
    </source>
</evidence>
<feature type="binding site" evidence="4">
    <location>
        <begin position="82"/>
        <end position="83"/>
    </location>
    <ligand>
        <name>5-phospho-alpha-D-ribose 1-diphosphate</name>
        <dbReference type="ChEBI" id="CHEBI:58017"/>
    </ligand>
</feature>
<dbReference type="SMR" id="A0A4D6Y1B8"/>
<dbReference type="GO" id="GO:0005829">
    <property type="term" value="C:cytosol"/>
    <property type="evidence" value="ECO:0007669"/>
    <property type="project" value="TreeGrafter"/>
</dbReference>
<dbReference type="EMBL" id="CP033004">
    <property type="protein sequence ID" value="QCI23286.1"/>
    <property type="molecule type" value="Genomic_DNA"/>
</dbReference>
<evidence type="ECO:0000313" key="8">
    <source>
        <dbReference type="Proteomes" id="UP000298566"/>
    </source>
</evidence>
<organism evidence="7 8">
    <name type="scientific">Buchnera aphidicola subsp. Melaphis rhois</name>
    <dbReference type="NCBI Taxonomy" id="118103"/>
    <lineage>
        <taxon>Bacteria</taxon>
        <taxon>Pseudomonadati</taxon>
        <taxon>Pseudomonadota</taxon>
        <taxon>Gammaproteobacteria</taxon>
        <taxon>Enterobacterales</taxon>
        <taxon>Erwiniaceae</taxon>
        <taxon>Buchnera</taxon>
    </lineage>
</organism>
<dbReference type="PANTHER" id="PTHR43285">
    <property type="entry name" value="ANTHRANILATE PHOSPHORIBOSYLTRANSFERASE"/>
    <property type="match status" value="1"/>
</dbReference>
<sequence>MNNILNRIYNGYNLTEIESYNLFQYIMSGKINNVQLSAILIALKIKGESEQEIMGAMQACLEQAQPFPKQNYMFSDIVGTGGDLSNSINISTASALVGATCGLKIIKHCNSSISGKSGSYDLLKEFDININISQKKSQEMLNKLNVCFLFAPQYHASFKHVSLVRKILKTRTLFNILGPLLNPSNPPLSVIGVYSTKLMIPIAHILKKLNRHRSIIVYSNNIDEVTLHSPTNITELKNSKITSYTLYPESFGVHFHDKNTILGGTPKENYEIVKKVFQGKGPISITETIAANTAILLQLFGNEDLKKNTQYALKIIYSGKVYQKIIELSKF</sequence>
<proteinExistence type="inferred from homology"/>
<accession>A0A4D6Y1B8</accession>
<protein>
    <recommendedName>
        <fullName evidence="4">Anthranilate phosphoribosyltransferase</fullName>
        <ecNumber evidence="4">2.4.2.18</ecNumber>
    </recommendedName>
</protein>
<feature type="binding site" evidence="4">
    <location>
        <position position="79"/>
    </location>
    <ligand>
        <name>5-phospho-alpha-D-ribose 1-diphosphate</name>
        <dbReference type="ChEBI" id="CHEBI:58017"/>
    </ligand>
</feature>
<dbReference type="SUPFAM" id="SSF47648">
    <property type="entry name" value="Nucleoside phosphorylase/phosphoribosyltransferase N-terminal domain"/>
    <property type="match status" value="1"/>
</dbReference>
<feature type="binding site" evidence="4">
    <location>
        <position position="87"/>
    </location>
    <ligand>
        <name>5-phospho-alpha-D-ribose 1-diphosphate</name>
        <dbReference type="ChEBI" id="CHEBI:58017"/>
    </ligand>
</feature>
<dbReference type="Proteomes" id="UP000298566">
    <property type="component" value="Chromosome"/>
</dbReference>
<feature type="domain" description="Glycosyl transferase family 3 N-terminal" evidence="6">
    <location>
        <begin position="3"/>
        <end position="64"/>
    </location>
</feature>
<feature type="binding site" evidence="4">
    <location>
        <position position="224"/>
    </location>
    <ligand>
        <name>Mg(2+)</name>
        <dbReference type="ChEBI" id="CHEBI:18420"/>
        <label>1</label>
    </ligand>
</feature>
<feature type="binding site" evidence="4">
    <location>
        <begin position="89"/>
        <end position="92"/>
    </location>
    <ligand>
        <name>5-phospho-alpha-D-ribose 1-diphosphate</name>
        <dbReference type="ChEBI" id="CHEBI:58017"/>
    </ligand>
</feature>
<comment type="cofactor">
    <cofactor evidence="4">
        <name>Mg(2+)</name>
        <dbReference type="ChEBI" id="CHEBI:18420"/>
    </cofactor>
    <text evidence="4">Binds 2 magnesium ions per monomer.</text>
</comment>
<feature type="binding site" evidence="4">
    <location>
        <position position="110"/>
    </location>
    <ligand>
        <name>anthranilate</name>
        <dbReference type="ChEBI" id="CHEBI:16567"/>
        <label>1</label>
    </ligand>
</feature>
<feature type="binding site" evidence="4">
    <location>
        <begin position="107"/>
        <end position="115"/>
    </location>
    <ligand>
        <name>5-phospho-alpha-D-ribose 1-diphosphate</name>
        <dbReference type="ChEBI" id="CHEBI:58017"/>
    </ligand>
</feature>
<feature type="binding site" evidence="4">
    <location>
        <position position="223"/>
    </location>
    <ligand>
        <name>Mg(2+)</name>
        <dbReference type="ChEBI" id="CHEBI:18420"/>
        <label>2</label>
    </ligand>
</feature>
<dbReference type="InterPro" id="IPR036320">
    <property type="entry name" value="Glycosyl_Trfase_fam3_N_dom_sf"/>
</dbReference>
<keyword evidence="1 4" id="KW-0328">Glycosyltransferase</keyword>
<dbReference type="InterPro" id="IPR035902">
    <property type="entry name" value="Nuc_phospho_transferase"/>
</dbReference>
<feature type="binding site" evidence="4">
    <location>
        <position position="119"/>
    </location>
    <ligand>
        <name>5-phospho-alpha-D-ribose 1-diphosphate</name>
        <dbReference type="ChEBI" id="CHEBI:58017"/>
    </ligand>
</feature>
<feature type="binding site" evidence="4">
    <location>
        <position position="224"/>
    </location>
    <ligand>
        <name>Mg(2+)</name>
        <dbReference type="ChEBI" id="CHEBI:18420"/>
        <label>2</label>
    </ligand>
</feature>
<dbReference type="Pfam" id="PF02885">
    <property type="entry name" value="Glycos_trans_3N"/>
    <property type="match status" value="1"/>
</dbReference>
<dbReference type="SUPFAM" id="SSF52418">
    <property type="entry name" value="Nucleoside phosphorylase/phosphoribosyltransferase catalytic domain"/>
    <property type="match status" value="1"/>
</dbReference>
<evidence type="ECO:0000256" key="1">
    <source>
        <dbReference type="ARBA" id="ARBA00022676"/>
    </source>
</evidence>
<dbReference type="GO" id="GO:0000162">
    <property type="term" value="P:L-tryptophan biosynthetic process"/>
    <property type="evidence" value="ECO:0007669"/>
    <property type="project" value="UniProtKB-UniRule"/>
</dbReference>
<feature type="binding site" evidence="4">
    <location>
        <position position="79"/>
    </location>
    <ligand>
        <name>anthranilate</name>
        <dbReference type="ChEBI" id="CHEBI:16567"/>
        <label>1</label>
    </ligand>
</feature>
<feature type="binding site" evidence="4">
    <location>
        <position position="165"/>
    </location>
    <ligand>
        <name>anthranilate</name>
        <dbReference type="ChEBI" id="CHEBI:16567"/>
        <label>2</label>
    </ligand>
</feature>
<dbReference type="OrthoDB" id="9806430at2"/>
<reference evidence="7 8" key="1">
    <citation type="submission" date="2018-10" db="EMBL/GenBank/DDBJ databases">
        <title>Comparative functional genomics of the obligate endosymbiont Buchnera aphidicola.</title>
        <authorList>
            <person name="Chong R.A."/>
        </authorList>
    </citation>
    <scope>NUCLEOTIDE SEQUENCE [LARGE SCALE GENOMIC DNA]</scope>
    <source>
        <strain evidence="7 8">Mrh</strain>
    </source>
</reference>
<dbReference type="InterPro" id="IPR005940">
    <property type="entry name" value="Anthranilate_Pribosyl_Tfrase"/>
</dbReference>
<keyword evidence="4" id="KW-0460">Magnesium</keyword>
<gene>
    <name evidence="4 7" type="primary">trpD</name>
    <name evidence="7" type="ORF">D9V73_01325</name>
</gene>
<keyword evidence="3 4" id="KW-0822">Tryptophan biosynthesis</keyword>
<feature type="binding site" evidence="4">
    <location>
        <position position="91"/>
    </location>
    <ligand>
        <name>Mg(2+)</name>
        <dbReference type="ChEBI" id="CHEBI:18420"/>
        <label>1</label>
    </ligand>
</feature>
<dbReference type="PANTHER" id="PTHR43285:SF2">
    <property type="entry name" value="ANTHRANILATE PHOSPHORIBOSYLTRANSFERASE"/>
    <property type="match status" value="1"/>
</dbReference>
<dbReference type="InterPro" id="IPR000312">
    <property type="entry name" value="Glycosyl_Trfase_fam3"/>
</dbReference>
<evidence type="ECO:0000313" key="7">
    <source>
        <dbReference type="EMBL" id="QCI23286.1"/>
    </source>
</evidence>
<evidence type="ECO:0000259" key="6">
    <source>
        <dbReference type="Pfam" id="PF02885"/>
    </source>
</evidence>
<dbReference type="NCBIfam" id="TIGR01245">
    <property type="entry name" value="trpD"/>
    <property type="match status" value="1"/>
</dbReference>
<comment type="pathway">
    <text evidence="4">Amino-acid biosynthesis; L-tryptophan biosynthesis; L-tryptophan from chorismate: step 2/5.</text>
</comment>
<dbReference type="RefSeq" id="WP_158336487.1">
    <property type="nucleotide sequence ID" value="NZ_CP033004.1"/>
</dbReference>
<name>A0A4D6Y1B8_BUCMH</name>
<dbReference type="UniPathway" id="UPA00035">
    <property type="reaction ID" value="UER00041"/>
</dbReference>
<comment type="similarity">
    <text evidence="4">Belongs to the anthranilate phosphoribosyltransferase family.</text>
</comment>
<comment type="subunit">
    <text evidence="4">Homodimer.</text>
</comment>